<dbReference type="InterPro" id="IPR007314">
    <property type="entry name" value="Cofac_haem-bd_dom"/>
</dbReference>
<feature type="domain" description="Haem-binding uptake Tiki superfamily ChaN" evidence="2">
    <location>
        <begin position="220"/>
        <end position="408"/>
    </location>
</feature>
<dbReference type="EMBL" id="KV784394">
    <property type="protein sequence ID" value="OEU06898.1"/>
    <property type="molecule type" value="Genomic_DNA"/>
</dbReference>
<accession>A0A1E7ELU8</accession>
<evidence type="ECO:0000313" key="3">
    <source>
        <dbReference type="EMBL" id="OEU06898.1"/>
    </source>
</evidence>
<evidence type="ECO:0000259" key="2">
    <source>
        <dbReference type="Pfam" id="PF04187"/>
    </source>
</evidence>
<dbReference type="Proteomes" id="UP000095751">
    <property type="component" value="Unassembled WGS sequence"/>
</dbReference>
<feature type="region of interest" description="Disordered" evidence="1">
    <location>
        <begin position="182"/>
        <end position="214"/>
    </location>
</feature>
<reference evidence="3 4" key="1">
    <citation type="submission" date="2016-09" db="EMBL/GenBank/DDBJ databases">
        <title>Extensive genetic diversity and differential bi-allelic expression allows diatom success in the polar Southern Ocean.</title>
        <authorList>
            <consortium name="DOE Joint Genome Institute"/>
            <person name="Mock T."/>
            <person name="Otillar R.P."/>
            <person name="Strauss J."/>
            <person name="Dupont C."/>
            <person name="Frickenhaus S."/>
            <person name="Maumus F."/>
            <person name="Mcmullan M."/>
            <person name="Sanges R."/>
            <person name="Schmutz J."/>
            <person name="Toseland A."/>
            <person name="Valas R."/>
            <person name="Veluchamy A."/>
            <person name="Ward B.J."/>
            <person name="Allen A."/>
            <person name="Barry K."/>
            <person name="Falciatore A."/>
            <person name="Ferrante M."/>
            <person name="Fortunato A.E."/>
            <person name="Gloeckner G."/>
            <person name="Gruber A."/>
            <person name="Hipkin R."/>
            <person name="Janech M."/>
            <person name="Kroth P."/>
            <person name="Leese F."/>
            <person name="Lindquist E."/>
            <person name="Lyon B.R."/>
            <person name="Martin J."/>
            <person name="Mayer C."/>
            <person name="Parker M."/>
            <person name="Quesneville H."/>
            <person name="Raymond J."/>
            <person name="Uhlig C."/>
            <person name="Valentin K.U."/>
            <person name="Worden A.Z."/>
            <person name="Armbrust E.V."/>
            <person name="Bowler C."/>
            <person name="Green B."/>
            <person name="Moulton V."/>
            <person name="Van Oosterhout C."/>
            <person name="Grigoriev I."/>
        </authorList>
    </citation>
    <scope>NUCLEOTIDE SEQUENCE [LARGE SCALE GENOMIC DNA]</scope>
    <source>
        <strain evidence="3 4">CCMP1102</strain>
    </source>
</reference>
<dbReference type="Gene3D" id="3.40.50.11550">
    <property type="match status" value="1"/>
</dbReference>
<organism evidence="3 4">
    <name type="scientific">Fragilariopsis cylindrus CCMP1102</name>
    <dbReference type="NCBI Taxonomy" id="635003"/>
    <lineage>
        <taxon>Eukaryota</taxon>
        <taxon>Sar</taxon>
        <taxon>Stramenopiles</taxon>
        <taxon>Ochrophyta</taxon>
        <taxon>Bacillariophyta</taxon>
        <taxon>Bacillariophyceae</taxon>
        <taxon>Bacillariophycidae</taxon>
        <taxon>Bacillariales</taxon>
        <taxon>Bacillariaceae</taxon>
        <taxon>Fragilariopsis</taxon>
    </lineage>
</organism>
<keyword evidence="4" id="KW-1185">Reference proteome</keyword>
<proteinExistence type="predicted"/>
<dbReference type="AlphaFoldDB" id="A0A1E7ELU8"/>
<name>A0A1E7ELU8_9STRA</name>
<evidence type="ECO:0000313" key="4">
    <source>
        <dbReference type="Proteomes" id="UP000095751"/>
    </source>
</evidence>
<feature type="compositionally biased region" description="Low complexity" evidence="1">
    <location>
        <begin position="198"/>
        <end position="213"/>
    </location>
</feature>
<dbReference type="OrthoDB" id="8300214at2759"/>
<feature type="compositionally biased region" description="Polar residues" evidence="1">
    <location>
        <begin position="185"/>
        <end position="195"/>
    </location>
</feature>
<evidence type="ECO:0000256" key="1">
    <source>
        <dbReference type="SAM" id="MobiDB-lite"/>
    </source>
</evidence>
<protein>
    <recommendedName>
        <fullName evidence="2">Haem-binding uptake Tiki superfamily ChaN domain-containing protein</fullName>
    </recommendedName>
</protein>
<sequence>MPTLVKRLSPVFVFVFFVVSYITINHDGENIIVVDAMTLTTNKIRRDVLKIPVAAAVVAIGSAVVLAKPATTVTTATTTAIISEKDNNTKLPFPGSQKNIGVLWRTIRGQATPATPGTLNTLVHSELFGGGSDKDTSCSKETTGLVCVSERHDDFEHHLVQLHVIQSIRKALDQRHPVKVAAAKSKNTSTRSGFFSSAPPGATGSKTTTTTPTENNYSSKTFAIGMECFQRKDQPFLDKFVHSGSTNPLSIVDTTYTINDLKRDVNWDTNWGYDILHYAPILNQAQKYRLRILGLHPSQDLVDKVSNFGLAGLPKNVIAGASINTKTKDHWERFKQTTQETMEDIISDSGIDAYIERLYEVQCFREEYMAETVALHMAKQDQQHKNPGWVVILAGERHILGRDGIPNRALRRMAAYATTRAKQNVANNTKWKNKYDSVCNRGVFTFVPRSVSSIPVIIDSIKEAPDHRSADYVWFTQRDPNATFDASVVNAAPTRTTEQHPYHHHHPNLVINS</sequence>
<dbReference type="SUPFAM" id="SSF159501">
    <property type="entry name" value="EreA/ChaN-like"/>
    <property type="match status" value="1"/>
</dbReference>
<dbReference type="InParanoid" id="A0A1E7ELU8"/>
<dbReference type="Pfam" id="PF04187">
    <property type="entry name" value="Cofac_haem_bdg"/>
    <property type="match status" value="1"/>
</dbReference>
<gene>
    <name evidence="3" type="ORF">FRACYDRAFT_252527</name>
</gene>
<dbReference type="KEGG" id="fcy:FRACYDRAFT_252527"/>